<dbReference type="EMBL" id="CP093346">
    <property type="protein sequence ID" value="WOG99036.1"/>
    <property type="molecule type" value="Genomic_DNA"/>
</dbReference>
<dbReference type="Gene3D" id="3.30.70.100">
    <property type="match status" value="1"/>
</dbReference>
<dbReference type="PANTHER" id="PTHR46371">
    <property type="entry name" value="OS04G0464100 PROTEIN"/>
    <property type="match status" value="1"/>
</dbReference>
<dbReference type="Proteomes" id="UP000077755">
    <property type="component" value="Chromosome 4"/>
</dbReference>
<keyword evidence="2" id="KW-1185">Reference proteome</keyword>
<evidence type="ECO:0000313" key="1">
    <source>
        <dbReference type="EMBL" id="WOG99036.1"/>
    </source>
</evidence>
<dbReference type="InterPro" id="IPR044296">
    <property type="entry name" value="HIPP46"/>
</dbReference>
<gene>
    <name evidence="1" type="ORF">DCAR_0418383</name>
</gene>
<protein>
    <recommendedName>
        <fullName evidence="3">HMA domain-containing protein</fullName>
    </recommendedName>
</protein>
<dbReference type="AlphaFoldDB" id="A0AAF0X1R0"/>
<organism evidence="1 2">
    <name type="scientific">Daucus carota subsp. sativus</name>
    <name type="common">Carrot</name>
    <dbReference type="NCBI Taxonomy" id="79200"/>
    <lineage>
        <taxon>Eukaryota</taxon>
        <taxon>Viridiplantae</taxon>
        <taxon>Streptophyta</taxon>
        <taxon>Embryophyta</taxon>
        <taxon>Tracheophyta</taxon>
        <taxon>Spermatophyta</taxon>
        <taxon>Magnoliopsida</taxon>
        <taxon>eudicotyledons</taxon>
        <taxon>Gunneridae</taxon>
        <taxon>Pentapetalae</taxon>
        <taxon>asterids</taxon>
        <taxon>campanulids</taxon>
        <taxon>Apiales</taxon>
        <taxon>Apiaceae</taxon>
        <taxon>Apioideae</taxon>
        <taxon>Scandiceae</taxon>
        <taxon>Daucinae</taxon>
        <taxon>Daucus</taxon>
        <taxon>Daucus sect. Daucus</taxon>
    </lineage>
</organism>
<proteinExistence type="predicted"/>
<reference evidence="1" key="1">
    <citation type="journal article" date="2016" name="Nat. Genet.">
        <title>A high-quality carrot genome assembly provides new insights into carotenoid accumulation and asterid genome evolution.</title>
        <authorList>
            <person name="Iorizzo M."/>
            <person name="Ellison S."/>
            <person name="Senalik D."/>
            <person name="Zeng P."/>
            <person name="Satapoomin P."/>
            <person name="Huang J."/>
            <person name="Bowman M."/>
            <person name="Iovene M."/>
            <person name="Sanseverino W."/>
            <person name="Cavagnaro P."/>
            <person name="Yildiz M."/>
            <person name="Macko-Podgorni A."/>
            <person name="Moranska E."/>
            <person name="Grzebelus E."/>
            <person name="Grzebelus D."/>
            <person name="Ashrafi H."/>
            <person name="Zheng Z."/>
            <person name="Cheng S."/>
            <person name="Spooner D."/>
            <person name="Van Deynze A."/>
            <person name="Simon P."/>
        </authorList>
    </citation>
    <scope>NUCLEOTIDE SEQUENCE</scope>
    <source>
        <tissue evidence="1">Leaf</tissue>
    </source>
</reference>
<evidence type="ECO:0008006" key="3">
    <source>
        <dbReference type="Google" id="ProtNLM"/>
    </source>
</evidence>
<reference evidence="1" key="2">
    <citation type="submission" date="2022-03" db="EMBL/GenBank/DDBJ databases">
        <title>Draft title - Genomic analysis of global carrot germplasm unveils the trajectory of domestication and the origin of high carotenoid orange carrot.</title>
        <authorList>
            <person name="Iorizzo M."/>
            <person name="Ellison S."/>
            <person name="Senalik D."/>
            <person name="Macko-Podgorni A."/>
            <person name="Grzebelus D."/>
            <person name="Bostan H."/>
            <person name="Rolling W."/>
            <person name="Curaba J."/>
            <person name="Simon P."/>
        </authorList>
    </citation>
    <scope>NUCLEOTIDE SEQUENCE</scope>
    <source>
        <tissue evidence="1">Leaf</tissue>
    </source>
</reference>
<name>A0AAF0X1R0_DAUCS</name>
<sequence>MVDQKKSRTKAMKIAATAFGVQSVALSGDAKDQIEVTGEGIDTVELAKLLRKKIGSGDLISVGPAKAEDKKDEKKDEASVVPLVWGSQPYYYNSYPVVYAHDHYDSPSCTLM</sequence>
<accession>A0AAF0X1R0</accession>
<evidence type="ECO:0000313" key="2">
    <source>
        <dbReference type="Proteomes" id="UP000077755"/>
    </source>
</evidence>